<keyword evidence="1" id="KW-0255">Endonuclease</keyword>
<dbReference type="GO" id="GO:0004519">
    <property type="term" value="F:endonuclease activity"/>
    <property type="evidence" value="ECO:0007669"/>
    <property type="project" value="UniProtKB-KW"/>
</dbReference>
<keyword evidence="1" id="KW-0540">Nuclease</keyword>
<dbReference type="RefSeq" id="WP_306883376.1">
    <property type="nucleotide sequence ID" value="NZ_JAUSUL010000001.1"/>
</dbReference>
<sequence length="212" mass="23940">MSSDAKDRKAQARRFISGARTYSEELGLDLSRNTPSPLFRWLVASLLFSTRISADLAMSAAEALSRQGWTTPQKMKAATWEDRTRVLNEAGYARYDESTSERLEDLSDKLIRDYGGDLRKLREKADGDPATERRLLKEFKGIGDTGVDIFCREAQLAWPELHPYVDRKSLESARKLGLAETGEDLAKLVDRETFPRLLAALVRADLSKQNRS</sequence>
<reference evidence="1" key="1">
    <citation type="submission" date="2023-07" db="EMBL/GenBank/DDBJ databases">
        <title>Genomic Encyclopedia of Type Strains, Phase IV (KMG-IV): sequencing the most valuable type-strain genomes for metagenomic binning, comparative biology and taxonomic classification.</title>
        <authorList>
            <person name="Goeker M."/>
        </authorList>
    </citation>
    <scope>NUCLEOTIDE SEQUENCE</scope>
    <source>
        <strain evidence="1">DSM 21202</strain>
    </source>
</reference>
<accession>A0AAE4AQV5</accession>
<evidence type="ECO:0000313" key="1">
    <source>
        <dbReference type="EMBL" id="MDQ0313573.1"/>
    </source>
</evidence>
<dbReference type="Gene3D" id="1.10.340.30">
    <property type="entry name" value="Hypothetical protein, domain 2"/>
    <property type="match status" value="1"/>
</dbReference>
<comment type="caution">
    <text evidence="1">The sequence shown here is derived from an EMBL/GenBank/DDBJ whole genome shotgun (WGS) entry which is preliminary data.</text>
</comment>
<keyword evidence="1" id="KW-0378">Hydrolase</keyword>
<dbReference type="Proteomes" id="UP001229244">
    <property type="component" value="Unassembled WGS sequence"/>
</dbReference>
<evidence type="ECO:0000313" key="2">
    <source>
        <dbReference type="Proteomes" id="UP001229244"/>
    </source>
</evidence>
<protein>
    <submittedName>
        <fullName evidence="1">Endonuclease III</fullName>
    </submittedName>
</protein>
<gene>
    <name evidence="1" type="ORF">J2S73_000010</name>
</gene>
<dbReference type="AlphaFoldDB" id="A0AAE4AQV5"/>
<keyword evidence="2" id="KW-1185">Reference proteome</keyword>
<dbReference type="EMBL" id="JAUSUL010000001">
    <property type="protein sequence ID" value="MDQ0313573.1"/>
    <property type="molecule type" value="Genomic_DNA"/>
</dbReference>
<dbReference type="GO" id="GO:0006281">
    <property type="term" value="P:DNA repair"/>
    <property type="evidence" value="ECO:0007669"/>
    <property type="project" value="InterPro"/>
</dbReference>
<dbReference type="InterPro" id="IPR011257">
    <property type="entry name" value="DNA_glycosylase"/>
</dbReference>
<name>A0AAE4AQV5_9HYPH</name>
<proteinExistence type="predicted"/>
<dbReference type="SUPFAM" id="SSF48150">
    <property type="entry name" value="DNA-glycosylase"/>
    <property type="match status" value="1"/>
</dbReference>
<organism evidence="1 2">
    <name type="scientific">Amorphus orientalis</name>
    <dbReference type="NCBI Taxonomy" id="649198"/>
    <lineage>
        <taxon>Bacteria</taxon>
        <taxon>Pseudomonadati</taxon>
        <taxon>Pseudomonadota</taxon>
        <taxon>Alphaproteobacteria</taxon>
        <taxon>Hyphomicrobiales</taxon>
        <taxon>Amorphaceae</taxon>
        <taxon>Amorphus</taxon>
    </lineage>
</organism>